<feature type="transmembrane region" description="Helical" evidence="1">
    <location>
        <begin position="675"/>
        <end position="694"/>
    </location>
</feature>
<evidence type="ECO:0008006" key="4">
    <source>
        <dbReference type="Google" id="ProtNLM"/>
    </source>
</evidence>
<dbReference type="AlphaFoldDB" id="A0A1G2PDI2"/>
<reference evidence="2 3" key="1">
    <citation type="journal article" date="2016" name="Nat. Commun.">
        <title>Thousands of microbial genomes shed light on interconnected biogeochemical processes in an aquifer system.</title>
        <authorList>
            <person name="Anantharaman K."/>
            <person name="Brown C.T."/>
            <person name="Hug L.A."/>
            <person name="Sharon I."/>
            <person name="Castelle C.J."/>
            <person name="Probst A.J."/>
            <person name="Thomas B.C."/>
            <person name="Singh A."/>
            <person name="Wilkins M.J."/>
            <person name="Karaoz U."/>
            <person name="Brodie E.L."/>
            <person name="Williams K.H."/>
            <person name="Hubbard S.S."/>
            <person name="Banfield J.F."/>
        </authorList>
    </citation>
    <scope>NUCLEOTIDE SEQUENCE [LARGE SCALE GENOMIC DNA]</scope>
</reference>
<dbReference type="InterPro" id="IPR036390">
    <property type="entry name" value="WH_DNA-bd_sf"/>
</dbReference>
<gene>
    <name evidence="2" type="ORF">A2828_00350</name>
</gene>
<evidence type="ECO:0000313" key="3">
    <source>
        <dbReference type="Proteomes" id="UP000178869"/>
    </source>
</evidence>
<dbReference type="Proteomes" id="UP000178869">
    <property type="component" value="Unassembled WGS sequence"/>
</dbReference>
<dbReference type="SUPFAM" id="SSF46785">
    <property type="entry name" value="Winged helix' DNA-binding domain"/>
    <property type="match status" value="1"/>
</dbReference>
<evidence type="ECO:0000313" key="2">
    <source>
        <dbReference type="EMBL" id="OHA46385.1"/>
    </source>
</evidence>
<dbReference type="Gene3D" id="1.10.10.10">
    <property type="entry name" value="Winged helix-like DNA-binding domain superfamily/Winged helix DNA-binding domain"/>
    <property type="match status" value="1"/>
</dbReference>
<dbReference type="SUPFAM" id="SSF56300">
    <property type="entry name" value="Metallo-dependent phosphatases"/>
    <property type="match status" value="1"/>
</dbReference>
<dbReference type="InterPro" id="IPR036388">
    <property type="entry name" value="WH-like_DNA-bd_sf"/>
</dbReference>
<protein>
    <recommendedName>
        <fullName evidence="4">Calcineurin-like phosphoesterase domain-containing protein</fullName>
    </recommendedName>
</protein>
<proteinExistence type="predicted"/>
<keyword evidence="1" id="KW-0812">Transmembrane</keyword>
<organism evidence="2 3">
    <name type="scientific">Candidatus Terrybacteria bacterium RIFCSPHIGHO2_01_FULL_43_35</name>
    <dbReference type="NCBI Taxonomy" id="1802361"/>
    <lineage>
        <taxon>Bacteria</taxon>
        <taxon>Candidatus Terryibacteriota</taxon>
    </lineage>
</organism>
<keyword evidence="1" id="KW-0472">Membrane</keyword>
<dbReference type="EMBL" id="MHSR01000016">
    <property type="protein sequence ID" value="OHA46385.1"/>
    <property type="molecule type" value="Genomic_DNA"/>
</dbReference>
<evidence type="ECO:0000256" key="1">
    <source>
        <dbReference type="SAM" id="Phobius"/>
    </source>
</evidence>
<keyword evidence="1" id="KW-1133">Transmembrane helix</keyword>
<sequence>MAGKTQFWTDERKSALALATSDEQMTTLFPNKSIANLRNRRSIFRKQLGLTPAKVKITVDNLEKRQKLLEILKKGPARDKDLSEALGVSTAGVWDLADALQRSGYVIRIEDNVLHFMGQQKTSRRTIVPSFHPKHRIIKIAVVSDTRIGSRYYQGDLHATVIAKCEAEDVDIMLHAGNVFGGKVTTKYKDDNFCQLAEEQVEEAVAYWPHSSKFRQYLLAGQTDLSFSTGKDAGRDMLTMLVQQASEADSKDEGDLVVAGALKQDFQFRNVRVRLMHPMTDRPIYAKSYRPQSILRSIATSVQQFGSAKREKPDIVIMGGFGVGAALRKRYGIRTFLVPSLQSPTTRQSEHEIAPEIGFAIFTLKFNKDGNLDEVIPEFFNLNPHHTPQDNHLVGVNDLKCDLSEQEQALVAELMSGTFTSEGQLSRRLNVSHKDVRSLLERISACGLSPQTVAGSTNIILNRAHRDSYKALPLSIFDGITLKAAFASDTHLCSKWERLPALREAYCIMDNEDVVGPYHAGDFGDGAGFTGYRGHRDDVEPAGITDQQKKMVEEYPRRKKIDSLTGKPEMTRVIMGNHDAWALTASGYHVLHALEELRPDIKFVGGPEETSGIVDEYGFNIRLYHPAGGGSYADSFKLQRGLEDELNYESNILDEHLNDIADKASSFDVFAVGHYHFFTAMFTMGVAAMMLPSFKGKDRFHKEHWLTPDIGFVIAELTKDAQGNLIRFAPRFFDLSHIK</sequence>
<comment type="caution">
    <text evidence="2">The sequence shown here is derived from an EMBL/GenBank/DDBJ whole genome shotgun (WGS) entry which is preliminary data.</text>
</comment>
<dbReference type="InterPro" id="IPR029052">
    <property type="entry name" value="Metallo-depent_PP-like"/>
</dbReference>
<name>A0A1G2PDI2_9BACT</name>
<accession>A0A1G2PDI2</accession>